<dbReference type="RefSeq" id="WP_118970989.1">
    <property type="nucleotide sequence ID" value="NZ_QHCT01000018.1"/>
</dbReference>
<name>A0A396YKM5_9LEPT</name>
<proteinExistence type="predicted"/>
<protein>
    <submittedName>
        <fullName evidence="1">Uncharacterized protein</fullName>
    </submittedName>
</protein>
<dbReference type="Gene3D" id="2.170.16.10">
    <property type="entry name" value="Hedgehog/Intein (Hint) domain"/>
    <property type="match status" value="1"/>
</dbReference>
<dbReference type="SUPFAM" id="SSF51294">
    <property type="entry name" value="Hedgehog/intein (Hint) domain"/>
    <property type="match status" value="1"/>
</dbReference>
<accession>A0A396YKM5</accession>
<dbReference type="EMBL" id="QHCT01000018">
    <property type="protein sequence ID" value="RHX83641.1"/>
    <property type="molecule type" value="Genomic_DNA"/>
</dbReference>
<dbReference type="InterPro" id="IPR036844">
    <property type="entry name" value="Hint_dom_sf"/>
</dbReference>
<evidence type="ECO:0000313" key="2">
    <source>
        <dbReference type="Proteomes" id="UP000265798"/>
    </source>
</evidence>
<organism evidence="1 2">
    <name type="scientific">Leptospira stimsonii</name>
    <dbReference type="NCBI Taxonomy" id="2202203"/>
    <lineage>
        <taxon>Bacteria</taxon>
        <taxon>Pseudomonadati</taxon>
        <taxon>Spirochaetota</taxon>
        <taxon>Spirochaetia</taxon>
        <taxon>Leptospirales</taxon>
        <taxon>Leptospiraceae</taxon>
        <taxon>Leptospira</taxon>
    </lineage>
</organism>
<dbReference type="Proteomes" id="UP000265798">
    <property type="component" value="Unassembled WGS sequence"/>
</dbReference>
<gene>
    <name evidence="1" type="ORF">DLM75_23725</name>
</gene>
<reference evidence="2" key="1">
    <citation type="submission" date="2018-05" db="EMBL/GenBank/DDBJ databases">
        <title>Leptospira yasudae sp. nov. and Leptospira stimsonii sp. nov., two pathogenic species of the genus Leptospira isolated from environmental sources.</title>
        <authorList>
            <person name="Casanovas-Massana A."/>
            <person name="Hamond C."/>
            <person name="Santos L.A."/>
            <person name="Hacker K.P."/>
            <person name="Balassiano I."/>
            <person name="Medeiros M.A."/>
            <person name="Reis M.G."/>
            <person name="Ko A.I."/>
            <person name="Wunder E.A."/>
        </authorList>
    </citation>
    <scope>NUCLEOTIDE SEQUENCE [LARGE SCALE GENOMIC DNA]</scope>
    <source>
        <strain evidence="2">Yale</strain>
    </source>
</reference>
<sequence>MSAKNLVVGDASVLSNESTLKVSSISIDDRFETVYNFEVENAHTYFVTEDAVLVHNKCVIKEPDLESRKRVFDMMQSLTDDELQMDANGIVTVNKRSKGQKGMGTQLLRDVIGASKTTEIYTGKGTAPWNPDAVGSASYPILPDIEEFEKSLVGLSKDEKEKRRKDYVNNHEKRLSQGEKYDSRIWLSQTPSQLTLQDQRTGEIYAGTVPIQFTLGHELIHSKNQMNGKRQPSSKTAYVNAFDFQKNIPVLESVELEEALTTGLKNPKIEPKMSQSEKWLAEEKNKLIERYKGPSQNGLMTEAGLNYLRYGYDSPNLPRKKECWIFCP</sequence>
<dbReference type="Pfam" id="PF07591">
    <property type="entry name" value="PT-HINT"/>
    <property type="match status" value="1"/>
</dbReference>
<dbReference type="InterPro" id="IPR030934">
    <property type="entry name" value="Intein_C"/>
</dbReference>
<dbReference type="OrthoDB" id="346243at2"/>
<dbReference type="NCBIfam" id="TIGR01443">
    <property type="entry name" value="intein_Cterm"/>
    <property type="match status" value="1"/>
</dbReference>
<dbReference type="AlphaFoldDB" id="A0A396YKM5"/>
<dbReference type="PROSITE" id="PS50818">
    <property type="entry name" value="INTEIN_C_TER"/>
    <property type="match status" value="1"/>
</dbReference>
<comment type="caution">
    <text evidence="1">The sequence shown here is derived from an EMBL/GenBank/DDBJ whole genome shotgun (WGS) entry which is preliminary data.</text>
</comment>
<evidence type="ECO:0000313" key="1">
    <source>
        <dbReference type="EMBL" id="RHX83641.1"/>
    </source>
</evidence>